<feature type="signal peptide" evidence="1">
    <location>
        <begin position="1"/>
        <end position="38"/>
    </location>
</feature>
<sequence>MKDQPAPPRRARTSRVFLLPRISLLLACAAITPVKAQAASVNEAKVVKVFEGVRDQYRTLVTCTYLTEGMDASISYAWSDQLDEAAQFLSELQLSQNTKKRLIEAADEARLQPDRKARLRDVIGHCNNNGKLLADFNKLIFPDLLAALRQATGKGPR</sequence>
<proteinExistence type="predicted"/>
<feature type="chain" id="PRO_5013279644" description="Secreted protein" evidence="1">
    <location>
        <begin position="39"/>
        <end position="157"/>
    </location>
</feature>
<keyword evidence="1" id="KW-0732">Signal</keyword>
<accession>A0A225SR33</accession>
<name>A0A225SR33_9BURK</name>
<evidence type="ECO:0008006" key="4">
    <source>
        <dbReference type="Google" id="ProtNLM"/>
    </source>
</evidence>
<dbReference type="RefSeq" id="WP_088756104.1">
    <property type="nucleotide sequence ID" value="NZ_NJGV01000017.1"/>
</dbReference>
<reference evidence="2 3" key="1">
    <citation type="journal article" date="2010" name="Int. J. Syst. Evol. Microbiol.">
        <title>Reclassification of Herbaspirillum putei as a later heterotypic synonym of Herbaspirillum huttiense, with the description of H. huttiense subsp. huttiense subsp. nov. and H. huttiense subsp. putei subsp. nov., comb. nov., and description of Herbaspirillum aquaticum sp. nov.</title>
        <authorList>
            <person name="Dobritsa A.P."/>
            <person name="Reddy M.C."/>
            <person name="Samadpour M."/>
        </authorList>
    </citation>
    <scope>NUCLEOTIDE SEQUENCE [LARGE SCALE GENOMIC DNA]</scope>
    <source>
        <strain evidence="2 3">IEH 4430</strain>
    </source>
</reference>
<keyword evidence="3" id="KW-1185">Reference proteome</keyword>
<comment type="caution">
    <text evidence="2">The sequence shown here is derived from an EMBL/GenBank/DDBJ whole genome shotgun (WGS) entry which is preliminary data.</text>
</comment>
<organism evidence="2 3">
    <name type="scientific">Herbaspirillum aquaticum</name>
    <dbReference type="NCBI Taxonomy" id="568783"/>
    <lineage>
        <taxon>Bacteria</taxon>
        <taxon>Pseudomonadati</taxon>
        <taxon>Pseudomonadota</taxon>
        <taxon>Betaproteobacteria</taxon>
        <taxon>Burkholderiales</taxon>
        <taxon>Oxalobacteraceae</taxon>
        <taxon>Herbaspirillum</taxon>
    </lineage>
</organism>
<evidence type="ECO:0000313" key="3">
    <source>
        <dbReference type="Proteomes" id="UP000214747"/>
    </source>
</evidence>
<dbReference type="AlphaFoldDB" id="A0A225SR33"/>
<evidence type="ECO:0000313" key="2">
    <source>
        <dbReference type="EMBL" id="OWY33524.1"/>
    </source>
</evidence>
<evidence type="ECO:0000256" key="1">
    <source>
        <dbReference type="SAM" id="SignalP"/>
    </source>
</evidence>
<gene>
    <name evidence="2" type="ORF">CEJ45_16245</name>
</gene>
<dbReference type="Proteomes" id="UP000214747">
    <property type="component" value="Unassembled WGS sequence"/>
</dbReference>
<dbReference type="EMBL" id="NJGV01000017">
    <property type="protein sequence ID" value="OWY33524.1"/>
    <property type="molecule type" value="Genomic_DNA"/>
</dbReference>
<protein>
    <recommendedName>
        <fullName evidence="4">Secreted protein</fullName>
    </recommendedName>
</protein>